<dbReference type="AlphaFoldDB" id="A0A7J6F7M0"/>
<evidence type="ECO:0000256" key="1">
    <source>
        <dbReference type="ARBA" id="ARBA00022980"/>
    </source>
</evidence>
<evidence type="ECO:0000313" key="6">
    <source>
        <dbReference type="EMBL" id="KAF4365730.1"/>
    </source>
</evidence>
<dbReference type="GO" id="GO:0006412">
    <property type="term" value="P:translation"/>
    <property type="evidence" value="ECO:0007669"/>
    <property type="project" value="InterPro"/>
</dbReference>
<evidence type="ECO:0000256" key="5">
    <source>
        <dbReference type="SAM" id="MobiDB-lite"/>
    </source>
</evidence>
<sequence>MRAKWKKKRMRRLKRKRRKMRQRSKVQDNLQAASRMVSAFRSGHCGKCLRTALSSTKEDSCSSSQVTKASTSEILLWAADSTSLINKLMNSACFSTSDFTCTSW</sequence>
<dbReference type="GO" id="GO:1990904">
    <property type="term" value="C:ribonucleoprotein complex"/>
    <property type="evidence" value="ECO:0007669"/>
    <property type="project" value="UniProtKB-KW"/>
</dbReference>
<gene>
    <name evidence="6" type="ORF">G4B88_009453</name>
</gene>
<dbReference type="GO" id="GO:0003735">
    <property type="term" value="F:structural constituent of ribosome"/>
    <property type="evidence" value="ECO:0007669"/>
    <property type="project" value="UniProtKB-UniRule"/>
</dbReference>
<dbReference type="Pfam" id="PF05162">
    <property type="entry name" value="Ribosomal_L41"/>
    <property type="match status" value="1"/>
</dbReference>
<evidence type="ECO:0000313" key="7">
    <source>
        <dbReference type="Proteomes" id="UP000583929"/>
    </source>
</evidence>
<dbReference type="GO" id="GO:0005840">
    <property type="term" value="C:ribosome"/>
    <property type="evidence" value="ECO:0007669"/>
    <property type="project" value="UniProtKB-KW"/>
</dbReference>
<reference evidence="6 7" key="1">
    <citation type="journal article" date="2020" name="bioRxiv">
        <title>Sequence and annotation of 42 cannabis genomes reveals extensive copy number variation in cannabinoid synthesis and pathogen resistance genes.</title>
        <authorList>
            <person name="Mckernan K.J."/>
            <person name="Helbert Y."/>
            <person name="Kane L.T."/>
            <person name="Ebling H."/>
            <person name="Zhang L."/>
            <person name="Liu B."/>
            <person name="Eaton Z."/>
            <person name="Mclaughlin S."/>
            <person name="Kingan S."/>
            <person name="Baybayan P."/>
            <person name="Concepcion G."/>
            <person name="Jordan M."/>
            <person name="Riva A."/>
            <person name="Barbazuk W."/>
            <person name="Harkins T."/>
        </authorList>
    </citation>
    <scope>NUCLEOTIDE SEQUENCE [LARGE SCALE GENOMIC DNA]</scope>
    <source>
        <strain evidence="7">cv. Jamaican Lion 4</strain>
        <tissue evidence="6">Leaf</tissue>
    </source>
</reference>
<evidence type="ECO:0000256" key="3">
    <source>
        <dbReference type="ARBA" id="ARBA00043969"/>
    </source>
</evidence>
<feature type="region of interest" description="Disordered" evidence="5">
    <location>
        <begin position="1"/>
        <end position="28"/>
    </location>
</feature>
<evidence type="ECO:0000256" key="4">
    <source>
        <dbReference type="RuleBase" id="RU368055"/>
    </source>
</evidence>
<comment type="similarity">
    <text evidence="3 4">Belongs to the eukaryotic ribosomal protein eS32 family.</text>
</comment>
<keyword evidence="7" id="KW-1185">Reference proteome</keyword>
<dbReference type="Proteomes" id="UP000583929">
    <property type="component" value="Unassembled WGS sequence"/>
</dbReference>
<accession>A0A7J6F7M0</accession>
<dbReference type="EMBL" id="JAATIQ010000271">
    <property type="protein sequence ID" value="KAF4365730.1"/>
    <property type="molecule type" value="Genomic_DNA"/>
</dbReference>
<keyword evidence="2 4" id="KW-0687">Ribonucleoprotein</keyword>
<evidence type="ECO:0000256" key="2">
    <source>
        <dbReference type="ARBA" id="ARBA00023274"/>
    </source>
</evidence>
<keyword evidence="1 4" id="KW-0689">Ribosomal protein</keyword>
<feature type="compositionally biased region" description="Basic residues" evidence="5">
    <location>
        <begin position="1"/>
        <end position="24"/>
    </location>
</feature>
<dbReference type="InterPro" id="IPR007836">
    <property type="entry name" value="Ribosomal_eS32"/>
</dbReference>
<comment type="caution">
    <text evidence="6">The sequence shown here is derived from an EMBL/GenBank/DDBJ whole genome shotgun (WGS) entry which is preliminary data.</text>
</comment>
<organism evidence="6 7">
    <name type="scientific">Cannabis sativa</name>
    <name type="common">Hemp</name>
    <name type="synonym">Marijuana</name>
    <dbReference type="NCBI Taxonomy" id="3483"/>
    <lineage>
        <taxon>Eukaryota</taxon>
        <taxon>Viridiplantae</taxon>
        <taxon>Streptophyta</taxon>
        <taxon>Embryophyta</taxon>
        <taxon>Tracheophyta</taxon>
        <taxon>Spermatophyta</taxon>
        <taxon>Magnoliopsida</taxon>
        <taxon>eudicotyledons</taxon>
        <taxon>Gunneridae</taxon>
        <taxon>Pentapetalae</taxon>
        <taxon>rosids</taxon>
        <taxon>fabids</taxon>
        <taxon>Rosales</taxon>
        <taxon>Cannabaceae</taxon>
        <taxon>Cannabis</taxon>
    </lineage>
</organism>
<protein>
    <recommendedName>
        <fullName evidence="4">60S ribosomal protein L41</fullName>
    </recommendedName>
</protein>
<name>A0A7J6F7M0_CANSA</name>
<proteinExistence type="inferred from homology"/>
<comment type="subunit">
    <text evidence="4">Component of the large ribosomal subunit.</text>
</comment>